<organism evidence="1 2">
    <name type="scientific">Peronosclerospora sorghi</name>
    <dbReference type="NCBI Taxonomy" id="230839"/>
    <lineage>
        <taxon>Eukaryota</taxon>
        <taxon>Sar</taxon>
        <taxon>Stramenopiles</taxon>
        <taxon>Oomycota</taxon>
        <taxon>Peronosporomycetes</taxon>
        <taxon>Peronosporales</taxon>
        <taxon>Peronosporaceae</taxon>
        <taxon>Peronosclerospora</taxon>
    </lineage>
</organism>
<gene>
    <name evidence="1" type="ORF">PsorP6_011376</name>
</gene>
<keyword evidence="2" id="KW-1185">Reference proteome</keyword>
<protein>
    <submittedName>
        <fullName evidence="1">Uncharacterized protein</fullName>
    </submittedName>
</protein>
<dbReference type="Proteomes" id="UP001163321">
    <property type="component" value="Chromosome 12"/>
</dbReference>
<evidence type="ECO:0000313" key="2">
    <source>
        <dbReference type="Proteomes" id="UP001163321"/>
    </source>
</evidence>
<evidence type="ECO:0000313" key="1">
    <source>
        <dbReference type="EMBL" id="KAI9919105.1"/>
    </source>
</evidence>
<proteinExistence type="predicted"/>
<accession>A0ACC0WJR5</accession>
<dbReference type="EMBL" id="CM047591">
    <property type="protein sequence ID" value="KAI9919105.1"/>
    <property type="molecule type" value="Genomic_DNA"/>
</dbReference>
<comment type="caution">
    <text evidence="1">The sequence shown here is derived from an EMBL/GenBank/DDBJ whole genome shotgun (WGS) entry which is preliminary data.</text>
</comment>
<sequence>MNVSALEKMLLHISFITKVDACQVELATEDHGITRIRSKRSKDAAVKEADKRPKSFAKVQRIDD</sequence>
<name>A0ACC0WJR5_9STRA</name>
<reference evidence="1 2" key="1">
    <citation type="journal article" date="2022" name="bioRxiv">
        <title>The genome of the oomycete Peronosclerospora sorghi, a cosmopolitan pathogen of maize and sorghum, is inflated with dispersed pseudogenes.</title>
        <authorList>
            <person name="Fletcher K."/>
            <person name="Martin F."/>
            <person name="Isakeit T."/>
            <person name="Cavanaugh K."/>
            <person name="Magill C."/>
            <person name="Michelmore R."/>
        </authorList>
    </citation>
    <scope>NUCLEOTIDE SEQUENCE [LARGE SCALE GENOMIC DNA]</scope>
    <source>
        <strain evidence="1">P6</strain>
    </source>
</reference>